<gene>
    <name evidence="1" type="ORF">K488DRAFT_47883</name>
</gene>
<organism evidence="1 2">
    <name type="scientific">Vararia minispora EC-137</name>
    <dbReference type="NCBI Taxonomy" id="1314806"/>
    <lineage>
        <taxon>Eukaryota</taxon>
        <taxon>Fungi</taxon>
        <taxon>Dikarya</taxon>
        <taxon>Basidiomycota</taxon>
        <taxon>Agaricomycotina</taxon>
        <taxon>Agaricomycetes</taxon>
        <taxon>Russulales</taxon>
        <taxon>Lachnocladiaceae</taxon>
        <taxon>Vararia</taxon>
    </lineage>
</organism>
<reference evidence="1" key="2">
    <citation type="journal article" date="2022" name="New Phytol.">
        <title>Evolutionary transition to the ectomycorrhizal habit in the genomes of a hyperdiverse lineage of mushroom-forming fungi.</title>
        <authorList>
            <person name="Looney B."/>
            <person name="Miyauchi S."/>
            <person name="Morin E."/>
            <person name="Drula E."/>
            <person name="Courty P.E."/>
            <person name="Kohler A."/>
            <person name="Kuo A."/>
            <person name="LaButti K."/>
            <person name="Pangilinan J."/>
            <person name="Lipzen A."/>
            <person name="Riley R."/>
            <person name="Andreopoulos W."/>
            <person name="He G."/>
            <person name="Johnson J."/>
            <person name="Nolan M."/>
            <person name="Tritt A."/>
            <person name="Barry K.W."/>
            <person name="Grigoriev I.V."/>
            <person name="Nagy L.G."/>
            <person name="Hibbett D."/>
            <person name="Henrissat B."/>
            <person name="Matheny P.B."/>
            <person name="Labbe J."/>
            <person name="Martin F.M."/>
        </authorList>
    </citation>
    <scope>NUCLEOTIDE SEQUENCE</scope>
    <source>
        <strain evidence="1">EC-137</strain>
    </source>
</reference>
<protein>
    <submittedName>
        <fullName evidence="1">Acetyl-CoA synthetase-like protein</fullName>
    </submittedName>
</protein>
<evidence type="ECO:0000313" key="1">
    <source>
        <dbReference type="EMBL" id="KAI0033382.1"/>
    </source>
</evidence>
<comment type="caution">
    <text evidence="1">The sequence shown here is derived from an EMBL/GenBank/DDBJ whole genome shotgun (WGS) entry which is preliminary data.</text>
</comment>
<proteinExistence type="predicted"/>
<dbReference type="Proteomes" id="UP000814128">
    <property type="component" value="Unassembled WGS sequence"/>
</dbReference>
<dbReference type="EMBL" id="MU273521">
    <property type="protein sequence ID" value="KAI0033382.1"/>
    <property type="molecule type" value="Genomic_DNA"/>
</dbReference>
<reference evidence="1" key="1">
    <citation type="submission" date="2021-02" db="EMBL/GenBank/DDBJ databases">
        <authorList>
            <consortium name="DOE Joint Genome Institute"/>
            <person name="Ahrendt S."/>
            <person name="Looney B.P."/>
            <person name="Miyauchi S."/>
            <person name="Morin E."/>
            <person name="Drula E."/>
            <person name="Courty P.E."/>
            <person name="Chicoki N."/>
            <person name="Fauchery L."/>
            <person name="Kohler A."/>
            <person name="Kuo A."/>
            <person name="Labutti K."/>
            <person name="Pangilinan J."/>
            <person name="Lipzen A."/>
            <person name="Riley R."/>
            <person name="Andreopoulos W."/>
            <person name="He G."/>
            <person name="Johnson J."/>
            <person name="Barry K.W."/>
            <person name="Grigoriev I.V."/>
            <person name="Nagy L."/>
            <person name="Hibbett D."/>
            <person name="Henrissat B."/>
            <person name="Matheny P.B."/>
            <person name="Labbe J."/>
            <person name="Martin F."/>
        </authorList>
    </citation>
    <scope>NUCLEOTIDE SEQUENCE</scope>
    <source>
        <strain evidence="1">EC-137</strain>
    </source>
</reference>
<sequence length="995" mass="108814">MLLRWTVRFVALRIPLCPYKRGRQPILISPRNSTSAIVHLLKAGNAQLLILGPGFEARLDEEVGSVPSVTISLHSLPSSYNLSVETPFSLLEERADIKSALDGEEDTIAFYLHTSGSTGHPKLVPWKHRNVIATLLFMQSYRKDSKGETLYTSIPLSHAAGLWLSWWYTLGLRGRFVFLESHLPPTAATVLKDLQDPIIECGESAFTPNILEDICDGPLRQAGAEVLKRFRLVMVTGAPLRPDVGFFLSRSGVRLISGLGMSEAAPLSTFCLHPLQSPDDWQYLCWVDVYGIEMIPVDEEEVSLRELVIFPHLVAPAVLNQADPDRLATNDLFQRHPDPDKHMLWKHAGRKDDLIVLNNGLKANARQLDSLLCASPLIARVALFGRGRFQVGVLIVPSLGEDTTSQAYRDAVWYHVAMSVNPVVPQYARLVRPLLLFASPDRPFLFTDKGTLRTNATLGLYQDDINAAYLSFQSGDADASILSSSGFFAGNHRVIVRFLTDIVSAALGRHIDENVDVFLAGGDSMMAMRVTSALGAALRQSSISHHLPQNIVYQHPTIGGLASAVLAILESALSNADEPADKTHSGAAVRTSLAKYRQSTLERMRAMSAERIDRSVGDDSDDDAAVFVVTGTTGSLGVILVSRLLHDSTVRKIYLLHRKRSGSSARDLHERAFAAKGADFGPLVAALAAGRAVFVQVDIAQPSLGIENEVYAQIASEATHIVHSAWAVNFNLSLESFEPHLVGVQRIIELALSSPKCALPRIIFISSVAVMGGGPDVATRPVPEQALESAETCGSMGYAQSKFVSEKLLEAACEHEPRLYVAIVRAGQLAGSLNGRWARSEHIPIIMRASVQLGKVPDKVVDTRWLPLDIAAEALVKLAMHSNFSPRRGYAAFYHLEATRATTWSHIAAAICRYPSSTGHPDQLPLVSGEDWLSAVTSGPDNVARRLLPFFEAMMAHDLKLPALDTSKMREIVGDMLDFEVDEVLLERYVACACE</sequence>
<accession>A0ACB8QNR9</accession>
<evidence type="ECO:0000313" key="2">
    <source>
        <dbReference type="Proteomes" id="UP000814128"/>
    </source>
</evidence>
<name>A0ACB8QNR9_9AGAM</name>
<keyword evidence="2" id="KW-1185">Reference proteome</keyword>